<dbReference type="AlphaFoldDB" id="A0A7W9MJW6"/>
<evidence type="ECO:0000313" key="1">
    <source>
        <dbReference type="EMBL" id="MBB5823495.1"/>
    </source>
</evidence>
<accession>A0A7W9MJW6</accession>
<comment type="caution">
    <text evidence="1">The sequence shown here is derived from an EMBL/GenBank/DDBJ whole genome shotgun (WGS) entry which is preliminary data.</text>
</comment>
<name>A0A7W9MJW6_9ACTN</name>
<dbReference type="RefSeq" id="WP_184546767.1">
    <property type="nucleotide sequence ID" value="NZ_JACHMP010000001.1"/>
</dbReference>
<proteinExistence type="predicted"/>
<gene>
    <name evidence="1" type="ORF">F4562_006557</name>
</gene>
<evidence type="ECO:0000313" key="2">
    <source>
        <dbReference type="Proteomes" id="UP000540685"/>
    </source>
</evidence>
<keyword evidence="2" id="KW-1185">Reference proteome</keyword>
<protein>
    <submittedName>
        <fullName evidence="1">Uncharacterized protein</fullName>
    </submittedName>
</protein>
<dbReference type="EMBL" id="JACHMP010000001">
    <property type="protein sequence ID" value="MBB5823495.1"/>
    <property type="molecule type" value="Genomic_DNA"/>
</dbReference>
<organism evidence="1 2">
    <name type="scientific">Streptosporangium becharense</name>
    <dbReference type="NCBI Taxonomy" id="1816182"/>
    <lineage>
        <taxon>Bacteria</taxon>
        <taxon>Bacillati</taxon>
        <taxon>Actinomycetota</taxon>
        <taxon>Actinomycetes</taxon>
        <taxon>Streptosporangiales</taxon>
        <taxon>Streptosporangiaceae</taxon>
        <taxon>Streptosporangium</taxon>
    </lineage>
</organism>
<sequence length="89" mass="9616">MSAGSRSAWPWAAKLAGVALTAWLVHTGRIPMPENAAAALREVGVTEAEVIAILERLDQSASRWHALAVGESLTMGWPWPERRGGRRTA</sequence>
<reference evidence="1 2" key="1">
    <citation type="submission" date="2020-08" db="EMBL/GenBank/DDBJ databases">
        <title>Sequencing the genomes of 1000 actinobacteria strains.</title>
        <authorList>
            <person name="Klenk H.-P."/>
        </authorList>
    </citation>
    <scope>NUCLEOTIDE SEQUENCE [LARGE SCALE GENOMIC DNA]</scope>
    <source>
        <strain evidence="1 2">DSM 46887</strain>
    </source>
</reference>
<dbReference type="Proteomes" id="UP000540685">
    <property type="component" value="Unassembled WGS sequence"/>
</dbReference>